<dbReference type="InterPro" id="IPR036286">
    <property type="entry name" value="LexA/Signal_pep-like_sf"/>
</dbReference>
<dbReference type="KEGG" id="jas:FJQ89_07360"/>
<accession>A0A4Y6RBJ2</accession>
<organism evidence="2 3">
    <name type="scientific">Janthinobacterium tructae</name>
    <dbReference type="NCBI Taxonomy" id="2590869"/>
    <lineage>
        <taxon>Bacteria</taxon>
        <taxon>Pseudomonadati</taxon>
        <taxon>Pseudomonadota</taxon>
        <taxon>Betaproteobacteria</taxon>
        <taxon>Burkholderiales</taxon>
        <taxon>Oxalobacteraceae</taxon>
        <taxon>Janthinobacterium</taxon>
    </lineage>
</organism>
<dbReference type="Pfam" id="PF00717">
    <property type="entry name" value="Peptidase_S24"/>
    <property type="match status" value="1"/>
</dbReference>
<keyword evidence="3" id="KW-1185">Reference proteome</keyword>
<evidence type="ECO:0000313" key="3">
    <source>
        <dbReference type="Proteomes" id="UP000316665"/>
    </source>
</evidence>
<reference evidence="2 3" key="1">
    <citation type="submission" date="2019-06" db="EMBL/GenBank/DDBJ databases">
        <title>Complete genome sequence of Janthinobacterium sp. SNU WT3 isolated from diseased rainbow trout.</title>
        <authorList>
            <person name="Oh W.T."/>
            <person name="Park S.C."/>
        </authorList>
    </citation>
    <scope>NUCLEOTIDE SEQUENCE [LARGE SCALE GENOMIC DNA]</scope>
    <source>
        <strain evidence="2 3">SNU WT3</strain>
    </source>
</reference>
<gene>
    <name evidence="2" type="ORF">FJQ89_07360</name>
</gene>
<name>A0A4Y6RBJ2_9BURK</name>
<dbReference type="Proteomes" id="UP000316665">
    <property type="component" value="Chromosome"/>
</dbReference>
<dbReference type="SUPFAM" id="SSF51306">
    <property type="entry name" value="LexA/Signal peptidase"/>
    <property type="match status" value="1"/>
</dbReference>
<evidence type="ECO:0000259" key="1">
    <source>
        <dbReference type="Pfam" id="PF00717"/>
    </source>
</evidence>
<dbReference type="OrthoDB" id="8809738at2"/>
<dbReference type="AlphaFoldDB" id="A0A4Y6RBJ2"/>
<sequence length="231" mass="25993">MTTSNNIPLTREAVRELDIDIVPGVRQRLIAELDRRGIHPGQREHFLSQITGRALQTVARWIDEEKPGLPDLKSLAIVCLQFDMDANWILGLTSHRIPFPRQQLTPGVRQQVHGQAAPPFDWIGHLLAETALLNDTDLAGLMRGDDMAPLIQEGSLYFFDACVHEIDINGIYVLEYQEKVLVRHVEIVVGEGLLLRCENARYKPTMVKMAKVASTLKIVGRVKNVLNFSTL</sequence>
<dbReference type="Gene3D" id="2.10.109.10">
    <property type="entry name" value="Umud Fragment, subunit A"/>
    <property type="match status" value="1"/>
</dbReference>
<dbReference type="EMBL" id="CP041185">
    <property type="protein sequence ID" value="QDG70253.1"/>
    <property type="molecule type" value="Genomic_DNA"/>
</dbReference>
<dbReference type="RefSeq" id="WP_141169682.1">
    <property type="nucleotide sequence ID" value="NZ_CP041185.1"/>
</dbReference>
<evidence type="ECO:0000313" key="2">
    <source>
        <dbReference type="EMBL" id="QDG70253.1"/>
    </source>
</evidence>
<dbReference type="CDD" id="cd06529">
    <property type="entry name" value="S24_LexA-like"/>
    <property type="match status" value="1"/>
</dbReference>
<dbReference type="InterPro" id="IPR039418">
    <property type="entry name" value="LexA-like"/>
</dbReference>
<proteinExistence type="predicted"/>
<feature type="domain" description="Peptidase S24/S26A/S26B/S26C" evidence="1">
    <location>
        <begin position="140"/>
        <end position="222"/>
    </location>
</feature>
<dbReference type="InterPro" id="IPR015927">
    <property type="entry name" value="Peptidase_S24_S26A/B/C"/>
</dbReference>
<protein>
    <submittedName>
        <fullName evidence="2">S24 family peptidase</fullName>
    </submittedName>
</protein>